<evidence type="ECO:0000256" key="4">
    <source>
        <dbReference type="ARBA" id="ARBA00023015"/>
    </source>
</evidence>
<dbReference type="PROSITE" id="PS51030">
    <property type="entry name" value="NUCLEAR_REC_DBD_2"/>
    <property type="match status" value="1"/>
</dbReference>
<dbReference type="GO" id="GO:0004879">
    <property type="term" value="F:nuclear receptor activity"/>
    <property type="evidence" value="ECO:0007669"/>
    <property type="project" value="TreeGrafter"/>
</dbReference>
<dbReference type="Proteomes" id="UP000759131">
    <property type="component" value="Unassembled WGS sequence"/>
</dbReference>
<dbReference type="SUPFAM" id="SSF57716">
    <property type="entry name" value="Glucocorticoid receptor-like (DNA-binding domain)"/>
    <property type="match status" value="1"/>
</dbReference>
<dbReference type="GO" id="GO:0000122">
    <property type="term" value="P:negative regulation of transcription by RNA polymerase II"/>
    <property type="evidence" value="ECO:0007669"/>
    <property type="project" value="TreeGrafter"/>
</dbReference>
<proteinExistence type="predicted"/>
<dbReference type="EMBL" id="OC854732">
    <property type="protein sequence ID" value="CAD7620190.1"/>
    <property type="molecule type" value="Genomic_DNA"/>
</dbReference>
<sequence>MTRNFGAITCEPCKGFFRKNALKNKPKCCPSNGKCIINTLTRKMCNKCRLNKCFAVGMKKELILNTEEKERRKQIKIERQMKLKQNYNNFESNPEITSTIAENNAEIGLKCNHKNQSYKQNSSQELTIIPISSGLTDYNGLKQLEINRISELMRASVVFNYPLNINGLTYKMDDLEEVMKYFSLMNETMITNIIGFTKCLSGFDNICADDRLALIKYNTRDLIAVCTLQYFDRETNNSGDHTTRTTTYQFYDTEYKYIKQHFGPLMHEEYHSLVIVFLTFGYP</sequence>
<keyword evidence="4" id="KW-0805">Transcription regulation</keyword>
<dbReference type="Gene3D" id="1.10.565.10">
    <property type="entry name" value="Retinoid X Receptor"/>
    <property type="match status" value="1"/>
</dbReference>
<dbReference type="OrthoDB" id="5850793at2759"/>
<keyword evidence="6" id="KW-0804">Transcription</keyword>
<dbReference type="Pfam" id="PF00105">
    <property type="entry name" value="zf-C4"/>
    <property type="match status" value="1"/>
</dbReference>
<dbReference type="GO" id="GO:0045944">
    <property type="term" value="P:positive regulation of transcription by RNA polymerase II"/>
    <property type="evidence" value="ECO:0007669"/>
    <property type="project" value="TreeGrafter"/>
</dbReference>
<dbReference type="InterPro" id="IPR050234">
    <property type="entry name" value="Nuclear_hormone_rcpt_NR1"/>
</dbReference>
<dbReference type="GO" id="GO:0008270">
    <property type="term" value="F:zinc ion binding"/>
    <property type="evidence" value="ECO:0007669"/>
    <property type="project" value="UniProtKB-KW"/>
</dbReference>
<evidence type="ECO:0000256" key="5">
    <source>
        <dbReference type="ARBA" id="ARBA00023125"/>
    </source>
</evidence>
<dbReference type="GO" id="GO:0030154">
    <property type="term" value="P:cell differentiation"/>
    <property type="evidence" value="ECO:0007669"/>
    <property type="project" value="TreeGrafter"/>
</dbReference>
<evidence type="ECO:0000259" key="9">
    <source>
        <dbReference type="PROSITE" id="PS51030"/>
    </source>
</evidence>
<evidence type="ECO:0000256" key="6">
    <source>
        <dbReference type="ARBA" id="ARBA00023163"/>
    </source>
</evidence>
<dbReference type="GO" id="GO:0000978">
    <property type="term" value="F:RNA polymerase II cis-regulatory region sequence-specific DNA binding"/>
    <property type="evidence" value="ECO:0007669"/>
    <property type="project" value="TreeGrafter"/>
</dbReference>
<organism evidence="10">
    <name type="scientific">Medioppia subpectinata</name>
    <dbReference type="NCBI Taxonomy" id="1979941"/>
    <lineage>
        <taxon>Eukaryota</taxon>
        <taxon>Metazoa</taxon>
        <taxon>Ecdysozoa</taxon>
        <taxon>Arthropoda</taxon>
        <taxon>Chelicerata</taxon>
        <taxon>Arachnida</taxon>
        <taxon>Acari</taxon>
        <taxon>Acariformes</taxon>
        <taxon>Sarcoptiformes</taxon>
        <taxon>Oribatida</taxon>
        <taxon>Brachypylina</taxon>
        <taxon>Oppioidea</taxon>
        <taxon>Oppiidae</taxon>
        <taxon>Medioppia</taxon>
    </lineage>
</organism>
<dbReference type="Gene3D" id="3.30.50.10">
    <property type="entry name" value="Erythroid Transcription Factor GATA-1, subunit A"/>
    <property type="match status" value="1"/>
</dbReference>
<protein>
    <recommendedName>
        <fullName evidence="9">Nuclear receptor domain-containing protein</fullName>
    </recommendedName>
</protein>
<dbReference type="SMART" id="SM00399">
    <property type="entry name" value="ZnF_C4"/>
    <property type="match status" value="1"/>
</dbReference>
<evidence type="ECO:0000256" key="2">
    <source>
        <dbReference type="ARBA" id="ARBA00022771"/>
    </source>
</evidence>
<accession>A0A7R9KBZ0</accession>
<evidence type="ECO:0000256" key="3">
    <source>
        <dbReference type="ARBA" id="ARBA00022833"/>
    </source>
</evidence>
<keyword evidence="5" id="KW-0238">DNA-binding</keyword>
<dbReference type="InterPro" id="IPR013088">
    <property type="entry name" value="Znf_NHR/GATA"/>
</dbReference>
<feature type="domain" description="Nuclear receptor" evidence="9">
    <location>
        <begin position="1"/>
        <end position="65"/>
    </location>
</feature>
<name>A0A7R9KBZ0_9ACAR</name>
<gene>
    <name evidence="10" type="ORF">OSB1V03_LOCUS684</name>
</gene>
<dbReference type="PANTHER" id="PTHR24082:SF283">
    <property type="entry name" value="NUCLEAR HORMONE RECEPTOR HR96"/>
    <property type="match status" value="1"/>
</dbReference>
<dbReference type="AlphaFoldDB" id="A0A7R9KBZ0"/>
<keyword evidence="1" id="KW-0479">Metal-binding</keyword>
<keyword evidence="11" id="KW-1185">Reference proteome</keyword>
<keyword evidence="3" id="KW-0862">Zinc</keyword>
<dbReference type="PANTHER" id="PTHR24082">
    <property type="entry name" value="NUCLEAR HORMONE RECEPTOR"/>
    <property type="match status" value="1"/>
</dbReference>
<keyword evidence="8" id="KW-0539">Nucleus</keyword>
<evidence type="ECO:0000256" key="8">
    <source>
        <dbReference type="ARBA" id="ARBA00023242"/>
    </source>
</evidence>
<evidence type="ECO:0000313" key="10">
    <source>
        <dbReference type="EMBL" id="CAD7620190.1"/>
    </source>
</evidence>
<evidence type="ECO:0000313" key="11">
    <source>
        <dbReference type="Proteomes" id="UP000759131"/>
    </source>
</evidence>
<dbReference type="InterPro" id="IPR001628">
    <property type="entry name" value="Znf_hrmn_rcpt"/>
</dbReference>
<dbReference type="SUPFAM" id="SSF48508">
    <property type="entry name" value="Nuclear receptor ligand-binding domain"/>
    <property type="match status" value="1"/>
</dbReference>
<keyword evidence="7" id="KW-0675">Receptor</keyword>
<reference evidence="10" key="1">
    <citation type="submission" date="2020-11" db="EMBL/GenBank/DDBJ databases">
        <authorList>
            <person name="Tran Van P."/>
        </authorList>
    </citation>
    <scope>NUCLEOTIDE SEQUENCE</scope>
</reference>
<dbReference type="EMBL" id="CAJPIZ010000157">
    <property type="protein sequence ID" value="CAG2100620.1"/>
    <property type="molecule type" value="Genomic_DNA"/>
</dbReference>
<dbReference type="InterPro" id="IPR035500">
    <property type="entry name" value="NHR-like_dom_sf"/>
</dbReference>
<dbReference type="PRINTS" id="PR00047">
    <property type="entry name" value="STROIDFINGER"/>
</dbReference>
<evidence type="ECO:0000256" key="7">
    <source>
        <dbReference type="ARBA" id="ARBA00023170"/>
    </source>
</evidence>
<evidence type="ECO:0000256" key="1">
    <source>
        <dbReference type="ARBA" id="ARBA00022723"/>
    </source>
</evidence>
<keyword evidence="2" id="KW-0863">Zinc-finger</keyword>
<feature type="non-terminal residue" evidence="10">
    <location>
        <position position="283"/>
    </location>
</feature>